<proteinExistence type="predicted"/>
<keyword evidence="3" id="KW-1185">Reference proteome</keyword>
<accession>A0A7W3LKZ5</accession>
<dbReference type="AlphaFoldDB" id="A0A7W3LKZ5"/>
<keyword evidence="1" id="KW-0812">Transmembrane</keyword>
<feature type="transmembrane region" description="Helical" evidence="1">
    <location>
        <begin position="457"/>
        <end position="481"/>
    </location>
</feature>
<dbReference type="EMBL" id="JACJIA010000002">
    <property type="protein sequence ID" value="MBA8950061.1"/>
    <property type="molecule type" value="Genomic_DNA"/>
</dbReference>
<keyword evidence="1" id="KW-1133">Transmembrane helix</keyword>
<comment type="caution">
    <text evidence="2">The sequence shown here is derived from an EMBL/GenBank/DDBJ whole genome shotgun (WGS) entry which is preliminary data.</text>
</comment>
<evidence type="ECO:0000313" key="3">
    <source>
        <dbReference type="Proteomes" id="UP000572680"/>
    </source>
</evidence>
<dbReference type="Proteomes" id="UP000572680">
    <property type="component" value="Unassembled WGS sequence"/>
</dbReference>
<keyword evidence="1" id="KW-0472">Membrane</keyword>
<evidence type="ECO:0008006" key="4">
    <source>
        <dbReference type="Google" id="ProtNLM"/>
    </source>
</evidence>
<feature type="transmembrane region" description="Helical" evidence="1">
    <location>
        <begin position="425"/>
        <end position="445"/>
    </location>
</feature>
<organism evidence="2 3">
    <name type="scientific">Actinomadura namibiensis</name>
    <dbReference type="NCBI Taxonomy" id="182080"/>
    <lineage>
        <taxon>Bacteria</taxon>
        <taxon>Bacillati</taxon>
        <taxon>Actinomycetota</taxon>
        <taxon>Actinomycetes</taxon>
        <taxon>Streptosporangiales</taxon>
        <taxon>Thermomonosporaceae</taxon>
        <taxon>Actinomadura</taxon>
    </lineage>
</organism>
<gene>
    <name evidence="2" type="ORF">HNR61_001674</name>
</gene>
<feature type="transmembrane region" description="Helical" evidence="1">
    <location>
        <begin position="394"/>
        <end position="413"/>
    </location>
</feature>
<protein>
    <recommendedName>
        <fullName evidence="4">Membrane-associated oxidoreductase</fullName>
    </recommendedName>
</protein>
<dbReference type="RefSeq" id="WP_182842534.1">
    <property type="nucleotide sequence ID" value="NZ_BAAALP010000031.1"/>
</dbReference>
<sequence>MTQPLGLNDAERRLWAAFPTGGEVVLGDDLPAGPLPERIVRAEVIAKLLLGAGESVPGRVPAVRLRGAYVTGRLSLVGGNVEHELKLSHCRLVEQPDFSNCQTRQLRLSHCRMPGFDGGGLRVDGYLSLSGSRIEGQVRLTRAQISGGLRMNAVTLTVDDPDKWAFYSGSMVVEVGCFVEHSEIVGGMRLTGARLNGGLFMYGTTLRNPGRIALQAQNMIVEDAAEFSRGFTAIGTVRLRSARINGILSFDGAFLDSSDPRRMALHASHLQADELLLYPREKIRGRTSLSYSRISLIRDRPEIWPDQLFLNGLVYETLDEAPFRDRLSWVSRDPKFHLQPYEQLAANYHATGHDDLARKVQLAKLRARRRRLHPVGRTWSLLLDWTVGYGYRPWLAFAWFGALVAFGTTVFSLREPRAIKRDEHPVFHAFAYTLDLLIPIDTFGQQQAFDPVGWSRWVAYALIATGWILATALIAGVTRVLRPN</sequence>
<evidence type="ECO:0000313" key="2">
    <source>
        <dbReference type="EMBL" id="MBA8950061.1"/>
    </source>
</evidence>
<name>A0A7W3LKZ5_ACTNM</name>
<evidence type="ECO:0000256" key="1">
    <source>
        <dbReference type="SAM" id="Phobius"/>
    </source>
</evidence>
<reference evidence="2 3" key="1">
    <citation type="submission" date="2020-08" db="EMBL/GenBank/DDBJ databases">
        <title>Genomic Encyclopedia of Type Strains, Phase IV (KMG-IV): sequencing the most valuable type-strain genomes for metagenomic binning, comparative biology and taxonomic classification.</title>
        <authorList>
            <person name="Goeker M."/>
        </authorList>
    </citation>
    <scope>NUCLEOTIDE SEQUENCE [LARGE SCALE GENOMIC DNA]</scope>
    <source>
        <strain evidence="2 3">DSM 44197</strain>
    </source>
</reference>